<dbReference type="InterPro" id="IPR005467">
    <property type="entry name" value="His_kinase_dom"/>
</dbReference>
<evidence type="ECO:0000256" key="6">
    <source>
        <dbReference type="ARBA" id="ARBA00022777"/>
    </source>
</evidence>
<dbReference type="RefSeq" id="WP_169343563.1">
    <property type="nucleotide sequence ID" value="NZ_JABBJJ010000015.1"/>
</dbReference>
<dbReference type="GO" id="GO:0005524">
    <property type="term" value="F:ATP binding"/>
    <property type="evidence" value="ECO:0007669"/>
    <property type="project" value="UniProtKB-KW"/>
</dbReference>
<dbReference type="Proteomes" id="UP000518300">
    <property type="component" value="Unassembled WGS sequence"/>
</dbReference>
<evidence type="ECO:0000313" key="13">
    <source>
        <dbReference type="Proteomes" id="UP000518300"/>
    </source>
</evidence>
<dbReference type="Pfam" id="PF00512">
    <property type="entry name" value="HisKA"/>
    <property type="match status" value="1"/>
</dbReference>
<keyword evidence="3" id="KW-0597">Phosphoprotein</keyword>
<dbReference type="EMBL" id="JABBJJ010000015">
    <property type="protein sequence ID" value="NMO14265.1"/>
    <property type="molecule type" value="Genomic_DNA"/>
</dbReference>
<proteinExistence type="predicted"/>
<feature type="domain" description="Histidine kinase" evidence="11">
    <location>
        <begin position="224"/>
        <end position="442"/>
    </location>
</feature>
<dbReference type="CDD" id="cd00082">
    <property type="entry name" value="HisKA"/>
    <property type="match status" value="1"/>
</dbReference>
<dbReference type="Gene3D" id="3.30.565.10">
    <property type="entry name" value="Histidine kinase-like ATPase, C-terminal domain"/>
    <property type="match status" value="1"/>
</dbReference>
<dbReference type="InterPro" id="IPR036097">
    <property type="entry name" value="HisK_dim/P_sf"/>
</dbReference>
<dbReference type="SUPFAM" id="SSF55874">
    <property type="entry name" value="ATPase domain of HSP90 chaperone/DNA topoisomerase II/histidine kinase"/>
    <property type="match status" value="1"/>
</dbReference>
<evidence type="ECO:0000256" key="10">
    <source>
        <dbReference type="SAM" id="Phobius"/>
    </source>
</evidence>
<feature type="transmembrane region" description="Helical" evidence="10">
    <location>
        <begin position="32"/>
        <end position="52"/>
    </location>
</feature>
<gene>
    <name evidence="12" type="ORF">HG543_05255</name>
</gene>
<dbReference type="SMART" id="SM00388">
    <property type="entry name" value="HisKA"/>
    <property type="match status" value="1"/>
</dbReference>
<sequence>MKTVTRQGSQKLGGLAFAEGARVPFGLDAIRAGYVFAGVLCSACVVLDWAILGQVSLATLPARCAWGGTMVLLGLLGRPSLDEPSWHATLVAVVTAFCFPVIVHQTGGTQSPLFFWNMAIPLCFMAIAHGDLRAVVVSTVLNAAGVMVIVGRSGSGVSEAALWGGMSVIAGLIGMYGTYAHRRVLQDKVRHERERAETLRQLAESERRRGRFERLALVGQLAAGVAHEINNPLAFVSSNLRHLEELRARGEVCDPRELEEIHRETLEGVRRIHQIVRDLKTFARDDSSDGDTSSAAEVVAEALRLGRPKLHGAVRVIDEVPSQLSPVRFGKGRFVQVVLNLLTNAVDATAGSGASRGPEIRIGAREHAGTVILHVEDNGPGISEDALERLFEPFFTTKPAGVGTGLGLALCREYVERVGGTITAENRQGGGARFIVTLPVEAPEREQAASLGRYVVAENPS</sequence>
<evidence type="ECO:0000256" key="9">
    <source>
        <dbReference type="SAM" id="Coils"/>
    </source>
</evidence>
<feature type="transmembrane region" description="Helical" evidence="10">
    <location>
        <begin position="135"/>
        <end position="154"/>
    </location>
</feature>
<keyword evidence="8" id="KW-0902">Two-component regulatory system</keyword>
<dbReference type="PANTHER" id="PTHR43065:SF10">
    <property type="entry name" value="PEROXIDE STRESS-ACTIVATED HISTIDINE KINASE MAK3"/>
    <property type="match status" value="1"/>
</dbReference>
<evidence type="ECO:0000256" key="8">
    <source>
        <dbReference type="ARBA" id="ARBA00023012"/>
    </source>
</evidence>
<evidence type="ECO:0000256" key="5">
    <source>
        <dbReference type="ARBA" id="ARBA00022741"/>
    </source>
</evidence>
<organism evidence="12 13">
    <name type="scientific">Pyxidicoccus fallax</name>
    <dbReference type="NCBI Taxonomy" id="394095"/>
    <lineage>
        <taxon>Bacteria</taxon>
        <taxon>Pseudomonadati</taxon>
        <taxon>Myxococcota</taxon>
        <taxon>Myxococcia</taxon>
        <taxon>Myxococcales</taxon>
        <taxon>Cystobacterineae</taxon>
        <taxon>Myxococcaceae</taxon>
        <taxon>Pyxidicoccus</taxon>
    </lineage>
</organism>
<comment type="caution">
    <text evidence="12">The sequence shown here is derived from an EMBL/GenBank/DDBJ whole genome shotgun (WGS) entry which is preliminary data.</text>
</comment>
<name>A0A848LBR0_9BACT</name>
<keyword evidence="10" id="KW-0812">Transmembrane</keyword>
<dbReference type="AlphaFoldDB" id="A0A848LBR0"/>
<dbReference type="InterPro" id="IPR003661">
    <property type="entry name" value="HisK_dim/P_dom"/>
</dbReference>
<dbReference type="InterPro" id="IPR036890">
    <property type="entry name" value="HATPase_C_sf"/>
</dbReference>
<dbReference type="GO" id="GO:0000155">
    <property type="term" value="F:phosphorelay sensor kinase activity"/>
    <property type="evidence" value="ECO:0007669"/>
    <property type="project" value="InterPro"/>
</dbReference>
<reference evidence="12 13" key="1">
    <citation type="submission" date="2020-04" db="EMBL/GenBank/DDBJ databases">
        <title>Draft genome of Pyxidicoccus fallax type strain.</title>
        <authorList>
            <person name="Whitworth D.E."/>
        </authorList>
    </citation>
    <scope>NUCLEOTIDE SEQUENCE [LARGE SCALE GENOMIC DNA]</scope>
    <source>
        <strain evidence="12 13">DSM 14698</strain>
    </source>
</reference>
<dbReference type="PANTHER" id="PTHR43065">
    <property type="entry name" value="SENSOR HISTIDINE KINASE"/>
    <property type="match status" value="1"/>
</dbReference>
<evidence type="ECO:0000259" key="11">
    <source>
        <dbReference type="PROSITE" id="PS50109"/>
    </source>
</evidence>
<feature type="coiled-coil region" evidence="9">
    <location>
        <begin position="182"/>
        <end position="209"/>
    </location>
</feature>
<dbReference type="EC" id="2.7.13.3" evidence="2"/>
<evidence type="ECO:0000256" key="7">
    <source>
        <dbReference type="ARBA" id="ARBA00022840"/>
    </source>
</evidence>
<dbReference type="PRINTS" id="PR00344">
    <property type="entry name" value="BCTRLSENSOR"/>
</dbReference>
<keyword evidence="7" id="KW-0067">ATP-binding</keyword>
<dbReference type="InterPro" id="IPR003594">
    <property type="entry name" value="HATPase_dom"/>
</dbReference>
<evidence type="ECO:0000256" key="2">
    <source>
        <dbReference type="ARBA" id="ARBA00012438"/>
    </source>
</evidence>
<evidence type="ECO:0000256" key="4">
    <source>
        <dbReference type="ARBA" id="ARBA00022679"/>
    </source>
</evidence>
<feature type="transmembrane region" description="Helical" evidence="10">
    <location>
        <begin position="88"/>
        <end position="107"/>
    </location>
</feature>
<feature type="transmembrane region" description="Helical" evidence="10">
    <location>
        <begin position="160"/>
        <end position="180"/>
    </location>
</feature>
<protein>
    <recommendedName>
        <fullName evidence="2">histidine kinase</fullName>
        <ecNumber evidence="2">2.7.13.3</ecNumber>
    </recommendedName>
</protein>
<evidence type="ECO:0000256" key="3">
    <source>
        <dbReference type="ARBA" id="ARBA00022553"/>
    </source>
</evidence>
<comment type="catalytic activity">
    <reaction evidence="1">
        <text>ATP + protein L-histidine = ADP + protein N-phospho-L-histidine.</text>
        <dbReference type="EC" id="2.7.13.3"/>
    </reaction>
</comment>
<dbReference type="PROSITE" id="PS50109">
    <property type="entry name" value="HIS_KIN"/>
    <property type="match status" value="1"/>
</dbReference>
<dbReference type="Pfam" id="PF02518">
    <property type="entry name" value="HATPase_c"/>
    <property type="match status" value="1"/>
</dbReference>
<keyword evidence="5" id="KW-0547">Nucleotide-binding</keyword>
<evidence type="ECO:0000256" key="1">
    <source>
        <dbReference type="ARBA" id="ARBA00000085"/>
    </source>
</evidence>
<dbReference type="Gene3D" id="1.10.287.130">
    <property type="match status" value="1"/>
</dbReference>
<evidence type="ECO:0000313" key="12">
    <source>
        <dbReference type="EMBL" id="NMO14265.1"/>
    </source>
</evidence>
<keyword evidence="9" id="KW-0175">Coiled coil</keyword>
<keyword evidence="13" id="KW-1185">Reference proteome</keyword>
<dbReference type="InterPro" id="IPR004358">
    <property type="entry name" value="Sig_transdc_His_kin-like_C"/>
</dbReference>
<accession>A0A848LBR0</accession>
<keyword evidence="6 12" id="KW-0418">Kinase</keyword>
<keyword evidence="4" id="KW-0808">Transferase</keyword>
<feature type="transmembrane region" description="Helical" evidence="10">
    <location>
        <begin position="113"/>
        <end position="128"/>
    </location>
</feature>
<dbReference type="SUPFAM" id="SSF47384">
    <property type="entry name" value="Homodimeric domain of signal transducing histidine kinase"/>
    <property type="match status" value="1"/>
</dbReference>
<keyword evidence="10" id="KW-0472">Membrane</keyword>
<keyword evidence="10" id="KW-1133">Transmembrane helix</keyword>
<dbReference type="SMART" id="SM00387">
    <property type="entry name" value="HATPase_c"/>
    <property type="match status" value="1"/>
</dbReference>